<accession>A0A5N6KM92</accession>
<keyword evidence="2" id="KW-1185">Reference proteome</keyword>
<name>A0A5N6KM92_MONLA</name>
<comment type="caution">
    <text evidence="1">The sequence shown here is derived from an EMBL/GenBank/DDBJ whole genome shotgun (WGS) entry which is preliminary data.</text>
</comment>
<organism evidence="1 2">
    <name type="scientific">Monilinia laxa</name>
    <name type="common">Brown rot fungus</name>
    <name type="synonym">Sclerotinia laxa</name>
    <dbReference type="NCBI Taxonomy" id="61186"/>
    <lineage>
        <taxon>Eukaryota</taxon>
        <taxon>Fungi</taxon>
        <taxon>Dikarya</taxon>
        <taxon>Ascomycota</taxon>
        <taxon>Pezizomycotina</taxon>
        <taxon>Leotiomycetes</taxon>
        <taxon>Helotiales</taxon>
        <taxon>Sclerotiniaceae</taxon>
        <taxon>Monilinia</taxon>
    </lineage>
</organism>
<protein>
    <submittedName>
        <fullName evidence="1">Uncharacterized protein</fullName>
    </submittedName>
</protein>
<dbReference type="AlphaFoldDB" id="A0A5N6KM92"/>
<evidence type="ECO:0000313" key="2">
    <source>
        <dbReference type="Proteomes" id="UP000326757"/>
    </source>
</evidence>
<sequence length="92" mass="10568">MSNLRPQFPQFTIYHIAFTCSHHVKTTKGDYLGYIRLLHSFQTCATTCPCIRHSLLKSCQRGQNVLQVCKASKPMTYLPPVLCYKCMLDLAR</sequence>
<proteinExistence type="predicted"/>
<dbReference type="Proteomes" id="UP000326757">
    <property type="component" value="Unassembled WGS sequence"/>
</dbReference>
<gene>
    <name evidence="1" type="ORF">EYC80_004137</name>
</gene>
<dbReference type="EMBL" id="VIGI01000001">
    <property type="protein sequence ID" value="KAB8304792.1"/>
    <property type="molecule type" value="Genomic_DNA"/>
</dbReference>
<reference evidence="1 2" key="1">
    <citation type="submission" date="2019-06" db="EMBL/GenBank/DDBJ databases">
        <title>Genome Sequence of the Brown Rot Fungal Pathogen Monilinia laxa.</title>
        <authorList>
            <person name="De Miccolis Angelini R.M."/>
            <person name="Landi L."/>
            <person name="Abate D."/>
            <person name="Pollastro S."/>
            <person name="Romanazzi G."/>
            <person name="Faretra F."/>
        </authorList>
    </citation>
    <scope>NUCLEOTIDE SEQUENCE [LARGE SCALE GENOMIC DNA]</scope>
    <source>
        <strain evidence="1 2">Mlax316</strain>
    </source>
</reference>
<evidence type="ECO:0000313" key="1">
    <source>
        <dbReference type="EMBL" id="KAB8304792.1"/>
    </source>
</evidence>